<evidence type="ECO:0000256" key="1">
    <source>
        <dbReference type="ARBA" id="ARBA00004123"/>
    </source>
</evidence>
<dbReference type="GO" id="GO:0005634">
    <property type="term" value="C:nucleus"/>
    <property type="evidence" value="ECO:0007669"/>
    <property type="project" value="UniProtKB-SubCell"/>
</dbReference>
<dbReference type="OrthoDB" id="10056939at2759"/>
<dbReference type="InterPro" id="IPR050224">
    <property type="entry name" value="TALE_homeobox"/>
</dbReference>
<organism evidence="12 15">
    <name type="scientific">Sarcoptes scabiei</name>
    <name type="common">Itch mite</name>
    <name type="synonym">Acarus scabiei</name>
    <dbReference type="NCBI Taxonomy" id="52283"/>
    <lineage>
        <taxon>Eukaryota</taxon>
        <taxon>Metazoa</taxon>
        <taxon>Ecdysozoa</taxon>
        <taxon>Arthropoda</taxon>
        <taxon>Chelicerata</taxon>
        <taxon>Arachnida</taxon>
        <taxon>Acari</taxon>
        <taxon>Acariformes</taxon>
        <taxon>Sarcoptiformes</taxon>
        <taxon>Astigmata</taxon>
        <taxon>Psoroptidia</taxon>
        <taxon>Sarcoptoidea</taxon>
        <taxon>Sarcoptidae</taxon>
        <taxon>Sarcoptinae</taxon>
        <taxon>Sarcoptes</taxon>
    </lineage>
</organism>
<dbReference type="SMART" id="SM00389">
    <property type="entry name" value="HOX"/>
    <property type="match status" value="1"/>
</dbReference>
<dbReference type="AlphaFoldDB" id="A0A132AMG6"/>
<accession>A0A132AMG6</accession>
<feature type="compositionally biased region" description="Acidic residues" evidence="9">
    <location>
        <begin position="120"/>
        <end position="134"/>
    </location>
</feature>
<name>A0A132AMG6_SARSC</name>
<feature type="DNA-binding region" description="Homeobox" evidence="8">
    <location>
        <begin position="4"/>
        <end position="66"/>
    </location>
</feature>
<dbReference type="VEuPathDB" id="VectorBase:SSCA009983"/>
<dbReference type="InterPro" id="IPR001356">
    <property type="entry name" value="HD"/>
</dbReference>
<keyword evidence="6 8" id="KW-0539">Nucleus</keyword>
<sequence>MTSSRKRRGNLPKESVKILRMWLYEHRYNAYPSDQEKQCLSQMANLSVLQVCNWFINARRRILPDIIRKEGNDPLKFTITRKSSNKRTNSENGPNLSTHPVSHFGFNCLIENQRCDNEDDLSFNDSELDADSDDSGSSTSTANSTVSGFSQTLSGSSFIDSPVKLTQRWRKNHEEEQMQKANNYNFDNDQQNIMNRRPNILDLPFADTCSNATTNSIVNWLNQTSTSSVIHLSDDYASVPSAFSSSSPSSSSSDLSSMMTIDNHSLSSPISSSLSENEDSFNYLYLLASAAVERISNDQLRAATTNSNDPTPIRFSVET</sequence>
<evidence type="ECO:0000313" key="14">
    <source>
        <dbReference type="Proteomes" id="UP000070412"/>
    </source>
</evidence>
<evidence type="ECO:0000256" key="2">
    <source>
        <dbReference type="ARBA" id="ARBA00023015"/>
    </source>
</evidence>
<evidence type="ECO:0000256" key="3">
    <source>
        <dbReference type="ARBA" id="ARBA00023125"/>
    </source>
</evidence>
<feature type="compositionally biased region" description="Low complexity" evidence="9">
    <location>
        <begin position="135"/>
        <end position="147"/>
    </location>
</feature>
<dbReference type="InterPro" id="IPR009057">
    <property type="entry name" value="Homeodomain-like_sf"/>
</dbReference>
<dbReference type="CDD" id="cd00086">
    <property type="entry name" value="homeodomain"/>
    <property type="match status" value="1"/>
</dbReference>
<keyword evidence="5" id="KW-0804">Transcription</keyword>
<reference evidence="12 15" key="1">
    <citation type="journal article" date="2015" name="Parasit. Vectors">
        <title>Draft genome of the scabies mite.</title>
        <authorList>
            <person name="Rider S.D.Jr."/>
            <person name="Morgan M.S."/>
            <person name="Arlian L.G."/>
        </authorList>
    </citation>
    <scope>NUCLEOTIDE SEQUENCE [LARGE SCALE GENOMIC DNA]</scope>
    <source>
        <strain evidence="12">Arlian Lab</strain>
    </source>
</reference>
<keyword evidence="14" id="KW-1185">Reference proteome</keyword>
<dbReference type="Proteomes" id="UP000070412">
    <property type="component" value="Unassembled WGS sequence"/>
</dbReference>
<evidence type="ECO:0000256" key="9">
    <source>
        <dbReference type="SAM" id="MobiDB-lite"/>
    </source>
</evidence>
<dbReference type="Pfam" id="PF05920">
    <property type="entry name" value="Homeobox_KN"/>
    <property type="match status" value="1"/>
</dbReference>
<reference evidence="11" key="3">
    <citation type="submission" date="2020-01" db="EMBL/GenBank/DDBJ databases">
        <authorList>
            <person name="Korhonen P.K.K."/>
            <person name="Guangxu M.G."/>
            <person name="Wang T.W."/>
            <person name="Stroehlein A.J.S."/>
            <person name="Young N.D."/>
            <person name="Ang C.-S.A."/>
            <person name="Fernando D.W.F."/>
            <person name="Lu H.L."/>
            <person name="Taylor S.T."/>
            <person name="Ehtesham M.E.M."/>
            <person name="Najaraj S.H.N."/>
            <person name="Harsha G.H.G."/>
            <person name="Madugundu A.M."/>
            <person name="Renuse S.R."/>
            <person name="Holt D.H."/>
            <person name="Pandey A.P."/>
            <person name="Papenfuss A.P."/>
            <person name="Gasser R.B.G."/>
            <person name="Fischer K.F."/>
        </authorList>
    </citation>
    <scope>NUCLEOTIDE SEQUENCE</scope>
    <source>
        <strain evidence="11">SSS_KF_BRIS2020</strain>
    </source>
</reference>
<dbReference type="PANTHER" id="PTHR11850">
    <property type="entry name" value="HOMEOBOX PROTEIN TRANSCRIPTION FACTORS"/>
    <property type="match status" value="1"/>
</dbReference>
<feature type="domain" description="Homeobox" evidence="10">
    <location>
        <begin position="2"/>
        <end position="65"/>
    </location>
</feature>
<evidence type="ECO:0000256" key="7">
    <source>
        <dbReference type="ARBA" id="ARBA00038021"/>
    </source>
</evidence>
<evidence type="ECO:0000256" key="6">
    <source>
        <dbReference type="ARBA" id="ARBA00023242"/>
    </source>
</evidence>
<evidence type="ECO:0000313" key="15">
    <source>
        <dbReference type="Proteomes" id="UP000616769"/>
    </source>
</evidence>
<keyword evidence="2" id="KW-0805">Transcription regulation</keyword>
<dbReference type="EMBL" id="WVUK01000066">
    <property type="protein sequence ID" value="KAF7487636.1"/>
    <property type="molecule type" value="Genomic_DNA"/>
</dbReference>
<dbReference type="Gene3D" id="1.10.10.60">
    <property type="entry name" value="Homeodomain-like"/>
    <property type="match status" value="1"/>
</dbReference>
<evidence type="ECO:0000256" key="8">
    <source>
        <dbReference type="PROSITE-ProRule" id="PRU00108"/>
    </source>
</evidence>
<protein>
    <submittedName>
        <fullName evidence="11">Homeobox protein TGIF2</fullName>
    </submittedName>
    <submittedName>
        <fullName evidence="12">Homeodomain protein 3</fullName>
    </submittedName>
</protein>
<reference evidence="14" key="2">
    <citation type="journal article" date="2020" name="PLoS Negl. Trop. Dis.">
        <title>High-quality nuclear genome for Sarcoptes scabiei-A critical resource for a neglected parasite.</title>
        <authorList>
            <person name="Korhonen P.K."/>
            <person name="Gasser R.B."/>
            <person name="Ma G."/>
            <person name="Wang T."/>
            <person name="Stroehlein A.J."/>
            <person name="Young N.D."/>
            <person name="Ang C.S."/>
            <person name="Fernando D.D."/>
            <person name="Lu H.C."/>
            <person name="Taylor S."/>
            <person name="Reynolds S.L."/>
            <person name="Mofiz E."/>
            <person name="Najaraj S.H."/>
            <person name="Gowda H."/>
            <person name="Madugundu A."/>
            <person name="Renuse S."/>
            <person name="Holt D."/>
            <person name="Pandey A."/>
            <person name="Papenfuss A.T."/>
            <person name="Fischer K."/>
        </authorList>
    </citation>
    <scope>NUCLEOTIDE SEQUENCE [LARGE SCALE GENOMIC DNA]</scope>
</reference>
<dbReference type="GO" id="GO:0048646">
    <property type="term" value="P:anatomical structure formation involved in morphogenesis"/>
    <property type="evidence" value="ECO:0007669"/>
    <property type="project" value="UniProtKB-ARBA"/>
</dbReference>
<keyword evidence="4 8" id="KW-0371">Homeobox</keyword>
<evidence type="ECO:0000259" key="10">
    <source>
        <dbReference type="PROSITE" id="PS50071"/>
    </source>
</evidence>
<comment type="subcellular location">
    <subcellularLocation>
        <location evidence="1 8">Nucleus</location>
    </subcellularLocation>
</comment>
<evidence type="ECO:0000256" key="5">
    <source>
        <dbReference type="ARBA" id="ARBA00023163"/>
    </source>
</evidence>
<evidence type="ECO:0000313" key="12">
    <source>
        <dbReference type="EMBL" id="KPM11710.1"/>
    </source>
</evidence>
<dbReference type="GO" id="GO:0000987">
    <property type="term" value="F:cis-regulatory region sequence-specific DNA binding"/>
    <property type="evidence" value="ECO:0007669"/>
    <property type="project" value="UniProtKB-ARBA"/>
</dbReference>
<dbReference type="InterPro" id="IPR008422">
    <property type="entry name" value="KN_HD"/>
</dbReference>
<keyword evidence="3 8" id="KW-0238">DNA-binding</keyword>
<dbReference type="FunFam" id="1.10.10.60:FF:000059">
    <property type="entry name" value="TGFB-induced factor homeobox 1"/>
    <property type="match status" value="1"/>
</dbReference>
<comment type="similarity">
    <text evidence="7">Belongs to the TALE/TGIF homeobox family.</text>
</comment>
<feature type="region of interest" description="Disordered" evidence="9">
    <location>
        <begin position="120"/>
        <end position="148"/>
    </location>
</feature>
<dbReference type="EMBL" id="JXLN01017759">
    <property type="protein sequence ID" value="KPM11710.1"/>
    <property type="molecule type" value="Genomic_DNA"/>
</dbReference>
<dbReference type="Proteomes" id="UP000616769">
    <property type="component" value="Unassembled WGS sequence"/>
</dbReference>
<dbReference type="GO" id="GO:0001654">
    <property type="term" value="P:eye development"/>
    <property type="evidence" value="ECO:0007669"/>
    <property type="project" value="UniProtKB-ARBA"/>
</dbReference>
<proteinExistence type="inferred from homology"/>
<dbReference type="PROSITE" id="PS50071">
    <property type="entry name" value="HOMEOBOX_2"/>
    <property type="match status" value="1"/>
</dbReference>
<gene>
    <name evidence="12" type="ORF">QR98_0102830</name>
    <name evidence="11" type="ORF">SSS_2283</name>
</gene>
<dbReference type="SUPFAM" id="SSF46689">
    <property type="entry name" value="Homeodomain-like"/>
    <property type="match status" value="1"/>
</dbReference>
<dbReference type="GO" id="GO:0006355">
    <property type="term" value="P:regulation of DNA-templated transcription"/>
    <property type="evidence" value="ECO:0007669"/>
    <property type="project" value="InterPro"/>
</dbReference>
<dbReference type="EnsemblMetazoa" id="SSS_2283s_mrna">
    <property type="protein sequence ID" value="KAF7487636.1"/>
    <property type="gene ID" value="SSS_2283"/>
</dbReference>
<evidence type="ECO:0000313" key="11">
    <source>
        <dbReference type="EMBL" id="KAF7487636.1"/>
    </source>
</evidence>
<evidence type="ECO:0000256" key="4">
    <source>
        <dbReference type="ARBA" id="ARBA00023155"/>
    </source>
</evidence>
<reference evidence="13" key="4">
    <citation type="submission" date="2022-06" db="UniProtKB">
        <authorList>
            <consortium name="EnsemblMetazoa"/>
        </authorList>
    </citation>
    <scope>IDENTIFICATION</scope>
</reference>
<evidence type="ECO:0000313" key="13">
    <source>
        <dbReference type="EnsemblMetazoa" id="KAF7487636.1"/>
    </source>
</evidence>